<evidence type="ECO:0000313" key="3">
    <source>
        <dbReference type="EMBL" id="GAH36463.1"/>
    </source>
</evidence>
<dbReference type="EMBL" id="BARU01010722">
    <property type="protein sequence ID" value="GAH36463.1"/>
    <property type="molecule type" value="Genomic_DNA"/>
</dbReference>
<dbReference type="Pfam" id="PF02355">
    <property type="entry name" value="SecD_SecF_C"/>
    <property type="match status" value="1"/>
</dbReference>
<feature type="domain" description="SSD" evidence="2">
    <location>
        <begin position="55"/>
        <end position="181"/>
    </location>
</feature>
<protein>
    <recommendedName>
        <fullName evidence="2">SSD domain-containing protein</fullName>
    </recommendedName>
</protein>
<feature type="transmembrane region" description="Helical" evidence="1">
    <location>
        <begin position="59"/>
        <end position="76"/>
    </location>
</feature>
<dbReference type="Gene3D" id="1.20.1640.10">
    <property type="entry name" value="Multidrug efflux transporter AcrB transmembrane domain"/>
    <property type="match status" value="1"/>
</dbReference>
<evidence type="ECO:0000259" key="2">
    <source>
        <dbReference type="PROSITE" id="PS50156"/>
    </source>
</evidence>
<accession>X1GU07</accession>
<organism evidence="3">
    <name type="scientific">marine sediment metagenome</name>
    <dbReference type="NCBI Taxonomy" id="412755"/>
    <lineage>
        <taxon>unclassified sequences</taxon>
        <taxon>metagenomes</taxon>
        <taxon>ecological metagenomes</taxon>
    </lineage>
</organism>
<comment type="caution">
    <text evidence="3">The sequence shown here is derived from an EMBL/GenBank/DDBJ whole genome shotgun (WGS) entry which is preliminary data.</text>
</comment>
<keyword evidence="1" id="KW-1133">Transmembrane helix</keyword>
<reference evidence="3" key="1">
    <citation type="journal article" date="2014" name="Front. Microbiol.">
        <title>High frequency of phylogenetically diverse reductive dehalogenase-homologous genes in deep subseafloor sedimentary metagenomes.</title>
        <authorList>
            <person name="Kawai M."/>
            <person name="Futagami T."/>
            <person name="Toyoda A."/>
            <person name="Takaki Y."/>
            <person name="Nishi S."/>
            <person name="Hori S."/>
            <person name="Arai W."/>
            <person name="Tsubouchi T."/>
            <person name="Morono Y."/>
            <person name="Uchiyama I."/>
            <person name="Ito T."/>
            <person name="Fujiyama A."/>
            <person name="Inagaki F."/>
            <person name="Takami H."/>
        </authorList>
    </citation>
    <scope>NUCLEOTIDE SEQUENCE</scope>
    <source>
        <strain evidence="3">Expedition CK06-06</strain>
    </source>
</reference>
<feature type="transmembrane region" description="Helical" evidence="1">
    <location>
        <begin position="153"/>
        <end position="179"/>
    </location>
</feature>
<dbReference type="PANTHER" id="PTHR33406:SF12">
    <property type="entry name" value="BLR2997 PROTEIN"/>
    <property type="match status" value="1"/>
</dbReference>
<dbReference type="PRINTS" id="PR00702">
    <property type="entry name" value="ACRIFLAVINRP"/>
</dbReference>
<keyword evidence="1" id="KW-0472">Membrane</keyword>
<dbReference type="InterPro" id="IPR001036">
    <property type="entry name" value="Acrflvin-R"/>
</dbReference>
<proteinExistence type="predicted"/>
<feature type="non-terminal residue" evidence="3">
    <location>
        <position position="1"/>
    </location>
</feature>
<dbReference type="SUPFAM" id="SSF82866">
    <property type="entry name" value="Multidrug efflux transporter AcrB transmembrane domain"/>
    <property type="match status" value="1"/>
</dbReference>
<evidence type="ECO:0000256" key="1">
    <source>
        <dbReference type="SAM" id="Phobius"/>
    </source>
</evidence>
<dbReference type="PROSITE" id="PS50156">
    <property type="entry name" value="SSD"/>
    <property type="match status" value="1"/>
</dbReference>
<feature type="transmembrane region" description="Helical" evidence="1">
    <location>
        <begin position="32"/>
        <end position="52"/>
    </location>
</feature>
<name>X1GU07_9ZZZZ</name>
<dbReference type="AlphaFoldDB" id="X1GU07"/>
<dbReference type="InterPro" id="IPR000731">
    <property type="entry name" value="SSD"/>
</dbReference>
<dbReference type="GO" id="GO:0005886">
    <property type="term" value="C:plasma membrane"/>
    <property type="evidence" value="ECO:0007669"/>
    <property type="project" value="TreeGrafter"/>
</dbReference>
<feature type="transmembrane region" description="Helical" evidence="1">
    <location>
        <begin position="82"/>
        <end position="106"/>
    </location>
</feature>
<dbReference type="InterPro" id="IPR048634">
    <property type="entry name" value="SecD_SecF_C"/>
</dbReference>
<keyword evidence="1" id="KW-0812">Transmembrane</keyword>
<dbReference type="PANTHER" id="PTHR33406">
    <property type="entry name" value="MEMBRANE PROTEIN MJ1562-RELATED"/>
    <property type="match status" value="1"/>
</dbReference>
<gene>
    <name evidence="3" type="ORF">S03H2_20357</name>
</gene>
<dbReference type="GO" id="GO:0022857">
    <property type="term" value="F:transmembrane transporter activity"/>
    <property type="evidence" value="ECO:0007669"/>
    <property type="project" value="InterPro"/>
</dbReference>
<dbReference type="InterPro" id="IPR050545">
    <property type="entry name" value="Mycobact_MmpL"/>
</dbReference>
<feature type="transmembrane region" description="Helical" evidence="1">
    <location>
        <begin position="127"/>
        <end position="147"/>
    </location>
</feature>
<sequence length="187" mass="20849">YTDRNFNQFNTEITGMDNMVHKVTERIVFTQIQSLGLAFLVIIGLMLLLFGLRGGLVSILPNIFPIVFVLGLMGYARFYLNIATAIIASIAIGIVVDDTIHYFFHFRHEFRMTGDRERAMKNALQKVGKALSFTSLILALGFSIFLLSETKILVNFGILSGTAIIIALLGDLFISPVLLSKLNVFKK</sequence>